<sequence length="136" mass="14623">MTVSPSDAPRPDIDRLVELVATVESTQRAEDADGFLALFHDDAVWVTGGGVRLVGKEAIAAFTRSVLPGAMVGVTVDYVVDHVRFLTPDVALTGVDQEYRPQDGSPSSRGLPSYVWVRETDGRWLLAVGQNTAVPT</sequence>
<dbReference type="NCBIfam" id="TIGR02246">
    <property type="entry name" value="SgcJ/EcaC family oxidoreductase"/>
    <property type="match status" value="1"/>
</dbReference>
<keyword evidence="3" id="KW-1185">Reference proteome</keyword>
<dbReference type="InterPro" id="IPR011944">
    <property type="entry name" value="Steroid_delta5-4_isomerase"/>
</dbReference>
<dbReference type="Proteomes" id="UP001239626">
    <property type="component" value="Unassembled WGS sequence"/>
</dbReference>
<evidence type="ECO:0000259" key="1">
    <source>
        <dbReference type="Pfam" id="PF14534"/>
    </source>
</evidence>
<reference evidence="2 3" key="1">
    <citation type="submission" date="2023-07" db="EMBL/GenBank/DDBJ databases">
        <title>Sorghum-associated microbial communities from plants grown in Nebraska, USA.</title>
        <authorList>
            <person name="Schachtman D."/>
        </authorList>
    </citation>
    <scope>NUCLEOTIDE SEQUENCE [LARGE SCALE GENOMIC DNA]</scope>
    <source>
        <strain evidence="2 3">BE332</strain>
    </source>
</reference>
<dbReference type="EMBL" id="JAUSVB010000006">
    <property type="protein sequence ID" value="MDQ0375422.1"/>
    <property type="molecule type" value="Genomic_DNA"/>
</dbReference>
<proteinExistence type="predicted"/>
<evidence type="ECO:0000313" key="3">
    <source>
        <dbReference type="Proteomes" id="UP001239626"/>
    </source>
</evidence>
<evidence type="ECO:0000313" key="2">
    <source>
        <dbReference type="EMBL" id="MDQ0375422.1"/>
    </source>
</evidence>
<dbReference type="SUPFAM" id="SSF54427">
    <property type="entry name" value="NTF2-like"/>
    <property type="match status" value="1"/>
</dbReference>
<protein>
    <submittedName>
        <fullName evidence="2">Uncharacterized protein (TIGR02246 family)</fullName>
    </submittedName>
</protein>
<dbReference type="InterPro" id="IPR032710">
    <property type="entry name" value="NTF2-like_dom_sf"/>
</dbReference>
<gene>
    <name evidence="2" type="ORF">J2X26_003760</name>
</gene>
<dbReference type="InterPro" id="IPR027843">
    <property type="entry name" value="DUF4440"/>
</dbReference>
<organism evidence="2 3">
    <name type="scientific">Cellulomonas humilata</name>
    <dbReference type="NCBI Taxonomy" id="144055"/>
    <lineage>
        <taxon>Bacteria</taxon>
        <taxon>Bacillati</taxon>
        <taxon>Actinomycetota</taxon>
        <taxon>Actinomycetes</taxon>
        <taxon>Micrococcales</taxon>
        <taxon>Cellulomonadaceae</taxon>
        <taxon>Cellulomonas</taxon>
    </lineage>
</organism>
<dbReference type="Gene3D" id="3.10.450.50">
    <property type="match status" value="1"/>
</dbReference>
<comment type="caution">
    <text evidence="2">The sequence shown here is derived from an EMBL/GenBank/DDBJ whole genome shotgun (WGS) entry which is preliminary data.</text>
</comment>
<accession>A0ABU0EJQ5</accession>
<name>A0ABU0EJQ5_9CELL</name>
<dbReference type="Pfam" id="PF14534">
    <property type="entry name" value="DUF4440"/>
    <property type="match status" value="1"/>
</dbReference>
<feature type="domain" description="DUF4440" evidence="1">
    <location>
        <begin position="17"/>
        <end position="126"/>
    </location>
</feature>